<dbReference type="InterPro" id="IPR002110">
    <property type="entry name" value="Ankyrin_rpt"/>
</dbReference>
<evidence type="ECO:0000256" key="5">
    <source>
        <dbReference type="ARBA" id="ARBA00022803"/>
    </source>
</evidence>
<dbReference type="PANTHER" id="PTHR24173:SF12">
    <property type="entry name" value="PROTEIN FEM-1 HOMOLOG A"/>
    <property type="match status" value="1"/>
</dbReference>
<dbReference type="PROSITE" id="PS50297">
    <property type="entry name" value="ANK_REP_REGION"/>
    <property type="match status" value="1"/>
</dbReference>
<sequence>LMISCYRGHNRIVEYLLSKKARVNRRSAKGNTALHDCAESGNLRSLQLLLEHRAIMRKDEYGQSPIMSGANAAYKKVVEYLAALSDSLPCQASDSLAISVHEKIAAYELLGASLFDRHSLVQDAITAWFQALKLRQEVGLDPKCLIPPIPSCPCHSAGSSLPTLPIERIDTNISNNNNNSNSRDASNVNANSWPFVSLAAREALALTEALRDPNRYRFTTRTDTLCTTCSEAVHTDPVEFESEKDMHISGDASVVSNDLYTRKTSSLRSELYFAYRLELQRVMAQSSQTQTLSSEPGSSRTACSSCFMSNSNASADHQNHSVPSSVSTHSPLAPIQVSTPADPLLGEEPLCWEAPRCRRWSLDRTLTCPTVSTHPLSSGLHRTKDCSRPFMRPNRCQHCGQFTVRLGHGIRRQIRGLCTPCILKSEVQGKFGNAFLKLIYSSGVC</sequence>
<evidence type="ECO:0000256" key="8">
    <source>
        <dbReference type="ARBA" id="ARBA00043952"/>
    </source>
</evidence>
<dbReference type="GO" id="GO:0000151">
    <property type="term" value="C:ubiquitin ligase complex"/>
    <property type="evidence" value="ECO:0007669"/>
    <property type="project" value="TreeGrafter"/>
</dbReference>
<keyword evidence="7" id="KW-0496">Mitochondrion</keyword>
<evidence type="ECO:0000256" key="4">
    <source>
        <dbReference type="ARBA" id="ARBA00022737"/>
    </source>
</evidence>
<dbReference type="AlphaFoldDB" id="A0A183BBY9"/>
<dbReference type="WBParaSite" id="ECPE_0001676701-mRNA-1">
    <property type="protein sequence ID" value="ECPE_0001676701-mRNA-1"/>
    <property type="gene ID" value="ECPE_0001676701"/>
</dbReference>
<evidence type="ECO:0000256" key="7">
    <source>
        <dbReference type="ARBA" id="ARBA00023128"/>
    </source>
</evidence>
<evidence type="ECO:0000256" key="3">
    <source>
        <dbReference type="ARBA" id="ARBA00022490"/>
    </source>
</evidence>
<protein>
    <submittedName>
        <fullName evidence="10">ANK_REP_REGION domain-containing protein</fullName>
    </submittedName>
</protein>
<evidence type="ECO:0000256" key="6">
    <source>
        <dbReference type="ARBA" id="ARBA00023043"/>
    </source>
</evidence>
<organism evidence="10">
    <name type="scientific">Echinostoma caproni</name>
    <dbReference type="NCBI Taxonomy" id="27848"/>
    <lineage>
        <taxon>Eukaryota</taxon>
        <taxon>Metazoa</taxon>
        <taxon>Spiralia</taxon>
        <taxon>Lophotrochozoa</taxon>
        <taxon>Platyhelminthes</taxon>
        <taxon>Trematoda</taxon>
        <taxon>Digenea</taxon>
        <taxon>Plagiorchiida</taxon>
        <taxon>Echinostomata</taxon>
        <taxon>Echinostomatoidea</taxon>
        <taxon>Echinostomatidae</taxon>
        <taxon>Echinostoma</taxon>
    </lineage>
</organism>
<keyword evidence="5" id="KW-0802">TPR repeat</keyword>
<proteinExistence type="predicted"/>
<evidence type="ECO:0000256" key="2">
    <source>
        <dbReference type="ARBA" id="ARBA00004496"/>
    </source>
</evidence>
<name>A0A183BBY9_9TREM</name>
<dbReference type="PROSITE" id="PS50088">
    <property type="entry name" value="ANK_REPEAT"/>
    <property type="match status" value="1"/>
</dbReference>
<evidence type="ECO:0000256" key="9">
    <source>
        <dbReference type="PROSITE-ProRule" id="PRU00023"/>
    </source>
</evidence>
<keyword evidence="6 9" id="KW-0040">ANK repeat</keyword>
<dbReference type="SMART" id="SM00248">
    <property type="entry name" value="ANK"/>
    <property type="match status" value="3"/>
</dbReference>
<dbReference type="Pfam" id="PF12796">
    <property type="entry name" value="Ank_2"/>
    <property type="match status" value="1"/>
</dbReference>
<dbReference type="GO" id="GO:0006511">
    <property type="term" value="P:ubiquitin-dependent protein catabolic process"/>
    <property type="evidence" value="ECO:0007669"/>
    <property type="project" value="TreeGrafter"/>
</dbReference>
<feature type="repeat" description="ANK" evidence="9">
    <location>
        <begin position="29"/>
        <end position="61"/>
    </location>
</feature>
<comment type="subcellular location">
    <subcellularLocation>
        <location evidence="2">Cytoplasm</location>
    </subcellularLocation>
    <subcellularLocation>
        <location evidence="1">Mitochondrion</location>
    </subcellularLocation>
</comment>
<dbReference type="SUPFAM" id="SSF48403">
    <property type="entry name" value="Ankyrin repeat"/>
    <property type="match status" value="1"/>
</dbReference>
<evidence type="ECO:0000256" key="1">
    <source>
        <dbReference type="ARBA" id="ARBA00004173"/>
    </source>
</evidence>
<keyword evidence="4" id="KW-0677">Repeat</keyword>
<dbReference type="InterPro" id="IPR036770">
    <property type="entry name" value="Ankyrin_rpt-contain_sf"/>
</dbReference>
<dbReference type="PANTHER" id="PTHR24173">
    <property type="entry name" value="ANKYRIN REPEAT CONTAINING"/>
    <property type="match status" value="1"/>
</dbReference>
<evidence type="ECO:0000313" key="10">
    <source>
        <dbReference type="WBParaSite" id="ECPE_0001676701-mRNA-1"/>
    </source>
</evidence>
<dbReference type="Gene3D" id="1.25.40.20">
    <property type="entry name" value="Ankyrin repeat-containing domain"/>
    <property type="match status" value="1"/>
</dbReference>
<comment type="pathway">
    <text evidence="8">Protein modification.</text>
</comment>
<reference evidence="10" key="1">
    <citation type="submission" date="2016-06" db="UniProtKB">
        <authorList>
            <consortium name="WormBaseParasite"/>
        </authorList>
    </citation>
    <scope>IDENTIFICATION</scope>
</reference>
<accession>A0A183BBY9</accession>
<keyword evidence="3" id="KW-0963">Cytoplasm</keyword>